<dbReference type="Proteomes" id="UP000266340">
    <property type="component" value="Unassembled WGS sequence"/>
</dbReference>
<dbReference type="InterPro" id="IPR021416">
    <property type="entry name" value="DUF3048_N"/>
</dbReference>
<keyword evidence="5" id="KW-1185">Reference proteome</keyword>
<feature type="region of interest" description="Disordered" evidence="1">
    <location>
        <begin position="39"/>
        <end position="70"/>
    </location>
</feature>
<dbReference type="Pfam" id="PF11258">
    <property type="entry name" value="DUF3048"/>
    <property type="match status" value="1"/>
</dbReference>
<accession>A0A398CQT4</accession>
<dbReference type="EMBL" id="QXJM01000039">
    <property type="protein sequence ID" value="RIE03158.1"/>
    <property type="molecule type" value="Genomic_DNA"/>
</dbReference>
<dbReference type="AlphaFoldDB" id="A0A398CQT4"/>
<dbReference type="SUPFAM" id="SSF159774">
    <property type="entry name" value="YerB-like"/>
    <property type="match status" value="1"/>
</dbReference>
<sequence>MPQSALSGKPQLAPLVRRIPLAIAALTLAVAGLTACGGDSKPVNAPPSASSSGAPTESASPAPSESSSPALAFTAPLTGLPIEQPVNKRPLTVMINNLKPARPQSGLSHADMVWEILAEGGITRLVGFFQSNESSDPIGPIRSIRPYLIELGQIYGGVLVHAGASNDALAILQRNKKIPDLDEINNAGAYFYRDKSRKAPHNLYSTAEKLRAGAEHRKIETNVPLPQLIFDSNPDLSGAAPASEIGIKFELSDYKVSYTYDASASKYKRSINGQPHVDKNNNEQLTATNLVVIATKHKTYDSYGRLEIDLNGGGEALVFQQGRVISCTWEHSQGDAVRLMKDGKELPMIPGVTYFHVVPNSKPISSHVTYQ</sequence>
<protein>
    <submittedName>
        <fullName evidence="4">DUF3048 domain-containing protein</fullName>
    </submittedName>
</protein>
<evidence type="ECO:0000313" key="4">
    <source>
        <dbReference type="EMBL" id="RIE03158.1"/>
    </source>
</evidence>
<dbReference type="Pfam" id="PF17479">
    <property type="entry name" value="DUF3048_C"/>
    <property type="match status" value="1"/>
</dbReference>
<evidence type="ECO:0000259" key="2">
    <source>
        <dbReference type="Pfam" id="PF11258"/>
    </source>
</evidence>
<evidence type="ECO:0000256" key="1">
    <source>
        <dbReference type="SAM" id="MobiDB-lite"/>
    </source>
</evidence>
<name>A0A398CQT4_9BACL</name>
<reference evidence="4 5" key="1">
    <citation type="submission" date="2018-09" db="EMBL/GenBank/DDBJ databases">
        <title>Cohnella cavernae sp. nov., isolated from a karst cave.</title>
        <authorList>
            <person name="Zhu H."/>
        </authorList>
    </citation>
    <scope>NUCLEOTIDE SEQUENCE [LARGE SCALE GENOMIC DNA]</scope>
    <source>
        <strain evidence="4 5">K2E09-144</strain>
    </source>
</reference>
<evidence type="ECO:0000313" key="5">
    <source>
        <dbReference type="Proteomes" id="UP000266340"/>
    </source>
</evidence>
<dbReference type="OrthoDB" id="9779102at2"/>
<proteinExistence type="predicted"/>
<organism evidence="4 5">
    <name type="scientific">Cohnella faecalis</name>
    <dbReference type="NCBI Taxonomy" id="2315694"/>
    <lineage>
        <taxon>Bacteria</taxon>
        <taxon>Bacillati</taxon>
        <taxon>Bacillota</taxon>
        <taxon>Bacilli</taxon>
        <taxon>Bacillales</taxon>
        <taxon>Paenibacillaceae</taxon>
        <taxon>Cohnella</taxon>
    </lineage>
</organism>
<feature type="domain" description="DUF3048" evidence="2">
    <location>
        <begin position="77"/>
        <end position="219"/>
    </location>
</feature>
<dbReference type="InterPro" id="IPR023158">
    <property type="entry name" value="YerB-like_sf"/>
</dbReference>
<comment type="caution">
    <text evidence="4">The sequence shown here is derived from an EMBL/GenBank/DDBJ whole genome shotgun (WGS) entry which is preliminary data.</text>
</comment>
<dbReference type="Gene3D" id="3.50.90.10">
    <property type="entry name" value="YerB-like"/>
    <property type="match status" value="1"/>
</dbReference>
<gene>
    <name evidence="4" type="ORF">D3H35_16830</name>
</gene>
<feature type="compositionally biased region" description="Low complexity" evidence="1">
    <location>
        <begin position="46"/>
        <end position="70"/>
    </location>
</feature>
<feature type="domain" description="DUF3048" evidence="3">
    <location>
        <begin position="248"/>
        <end position="354"/>
    </location>
</feature>
<dbReference type="InterPro" id="IPR035328">
    <property type="entry name" value="DUF3048_C"/>
</dbReference>
<evidence type="ECO:0000259" key="3">
    <source>
        <dbReference type="Pfam" id="PF17479"/>
    </source>
</evidence>